<dbReference type="AlphaFoldDB" id="A0A2A2L7U9"/>
<keyword evidence="13" id="KW-1185">Reference proteome</keyword>
<dbReference type="GO" id="GO:0008380">
    <property type="term" value="P:RNA splicing"/>
    <property type="evidence" value="ECO:0007669"/>
    <property type="project" value="UniProtKB-KW"/>
</dbReference>
<comment type="similarity">
    <text evidence="8">Belongs to the IWS1 family.</text>
</comment>
<evidence type="ECO:0000256" key="4">
    <source>
        <dbReference type="ARBA" id="ARBA00023015"/>
    </source>
</evidence>
<dbReference type="STRING" id="2018661.A0A2A2L7U9"/>
<evidence type="ECO:0000313" key="12">
    <source>
        <dbReference type="EMBL" id="PAV82249.1"/>
    </source>
</evidence>
<dbReference type="Proteomes" id="UP000218231">
    <property type="component" value="Unassembled WGS sequence"/>
</dbReference>
<proteinExistence type="inferred from homology"/>
<gene>
    <name evidence="12" type="ORF">WR25_24505</name>
</gene>
<evidence type="ECO:0000256" key="10">
    <source>
        <dbReference type="SAM" id="MobiDB-lite"/>
    </source>
</evidence>
<keyword evidence="4" id="KW-0805">Transcription regulation</keyword>
<comment type="subcellular location">
    <subcellularLocation>
        <location evidence="9">Nucleus</location>
    </subcellularLocation>
</comment>
<keyword evidence="6" id="KW-0508">mRNA splicing</keyword>
<dbReference type="PANTHER" id="PTHR46010:SF1">
    <property type="entry name" value="PROTEIN IWS1 HOMOLOG"/>
    <property type="match status" value="1"/>
</dbReference>
<dbReference type="GO" id="GO:0016973">
    <property type="term" value="P:poly(A)+ mRNA export from nucleus"/>
    <property type="evidence" value="ECO:0007669"/>
    <property type="project" value="TreeGrafter"/>
</dbReference>
<dbReference type="Gene3D" id="1.20.930.10">
    <property type="entry name" value="Conserved domain common to transcription factors TFIIS, elongin A, CRSP70"/>
    <property type="match status" value="1"/>
</dbReference>
<evidence type="ECO:0000256" key="1">
    <source>
        <dbReference type="ARBA" id="ARBA00022448"/>
    </source>
</evidence>
<dbReference type="PANTHER" id="PTHR46010">
    <property type="entry name" value="PROTEIN IWS1 HOMOLOG"/>
    <property type="match status" value="1"/>
</dbReference>
<dbReference type="InterPro" id="IPR035441">
    <property type="entry name" value="TFIIS/LEDGF_dom_sf"/>
</dbReference>
<keyword evidence="7 9" id="KW-0539">Nucleus</keyword>
<evidence type="ECO:0000256" key="5">
    <source>
        <dbReference type="ARBA" id="ARBA00023163"/>
    </source>
</evidence>
<evidence type="ECO:0000313" key="13">
    <source>
        <dbReference type="Proteomes" id="UP000218231"/>
    </source>
</evidence>
<evidence type="ECO:0000256" key="9">
    <source>
        <dbReference type="PROSITE-ProRule" id="PRU00649"/>
    </source>
</evidence>
<dbReference type="InterPro" id="IPR017923">
    <property type="entry name" value="TFIIS_N"/>
</dbReference>
<keyword evidence="1" id="KW-0813">Transport</keyword>
<evidence type="ECO:0000256" key="2">
    <source>
        <dbReference type="ARBA" id="ARBA00022664"/>
    </source>
</evidence>
<dbReference type="GO" id="GO:0006397">
    <property type="term" value="P:mRNA processing"/>
    <property type="evidence" value="ECO:0007669"/>
    <property type="project" value="UniProtKB-KW"/>
</dbReference>
<dbReference type="FunFam" id="1.20.930.10:FF:000001">
    <property type="entry name" value="IWS1, SUPT6H interacting protein"/>
    <property type="match status" value="1"/>
</dbReference>
<evidence type="ECO:0000256" key="3">
    <source>
        <dbReference type="ARBA" id="ARBA00022816"/>
    </source>
</evidence>
<evidence type="ECO:0000256" key="6">
    <source>
        <dbReference type="ARBA" id="ARBA00023187"/>
    </source>
</evidence>
<accession>A0A2A2L7U9</accession>
<protein>
    <recommendedName>
        <fullName evidence="11">TFIIS N-terminal domain-containing protein</fullName>
    </recommendedName>
</protein>
<organism evidence="12 13">
    <name type="scientific">Diploscapter pachys</name>
    <dbReference type="NCBI Taxonomy" id="2018661"/>
    <lineage>
        <taxon>Eukaryota</taxon>
        <taxon>Metazoa</taxon>
        <taxon>Ecdysozoa</taxon>
        <taxon>Nematoda</taxon>
        <taxon>Chromadorea</taxon>
        <taxon>Rhabditida</taxon>
        <taxon>Rhabditina</taxon>
        <taxon>Rhabditomorpha</taxon>
        <taxon>Rhabditoidea</taxon>
        <taxon>Rhabditidae</taxon>
        <taxon>Diploscapter</taxon>
    </lineage>
</organism>
<dbReference type="InterPro" id="IPR051037">
    <property type="entry name" value="RNAPII_TF_IWS1"/>
</dbReference>
<evidence type="ECO:0000256" key="7">
    <source>
        <dbReference type="ARBA" id="ARBA00023242"/>
    </source>
</evidence>
<dbReference type="PROSITE" id="PS51319">
    <property type="entry name" value="TFIIS_N"/>
    <property type="match status" value="1"/>
</dbReference>
<comment type="caution">
    <text evidence="12">The sequence shown here is derived from an EMBL/GenBank/DDBJ whole genome shotgun (WGS) entry which is preliminary data.</text>
</comment>
<dbReference type="EMBL" id="LIAE01007072">
    <property type="protein sequence ID" value="PAV82249.1"/>
    <property type="molecule type" value="Genomic_DNA"/>
</dbReference>
<feature type="region of interest" description="Disordered" evidence="10">
    <location>
        <begin position="29"/>
        <end position="50"/>
    </location>
</feature>
<dbReference type="OrthoDB" id="21124at2759"/>
<dbReference type="Pfam" id="PF08711">
    <property type="entry name" value="Med26"/>
    <property type="match status" value="1"/>
</dbReference>
<evidence type="ECO:0000256" key="8">
    <source>
        <dbReference type="ARBA" id="ARBA00037992"/>
    </source>
</evidence>
<keyword evidence="2" id="KW-0507">mRNA processing</keyword>
<sequence>MSDDVPQNDFSDYPSDFRWDFDVYLEKKKAERSQSRRRRSRNNGKDGGVDIINDDDGAIAALVETMKEAAKDDRTANMEARPALRKRMLLRQVKAMLIRADMAEAMIENGVLSAVSEWLAPLPDKSLPALEIRTTMLKILRSFGRLETSVLKQSGIGKAVMFLYKHPRETKENKEMAGKLIQEYSKSIFNLETEYK</sequence>
<evidence type="ECO:0000259" key="11">
    <source>
        <dbReference type="PROSITE" id="PS51319"/>
    </source>
</evidence>
<feature type="domain" description="TFIIS N-terminal" evidence="11">
    <location>
        <begin position="113"/>
        <end position="191"/>
    </location>
</feature>
<keyword evidence="3" id="KW-0509">mRNA transport</keyword>
<dbReference type="GO" id="GO:0005634">
    <property type="term" value="C:nucleus"/>
    <property type="evidence" value="ECO:0007669"/>
    <property type="project" value="UniProtKB-SubCell"/>
</dbReference>
<keyword evidence="5" id="KW-0804">Transcription</keyword>
<reference evidence="12 13" key="1">
    <citation type="journal article" date="2017" name="Curr. Biol.">
        <title>Genome architecture and evolution of a unichromosomal asexual nematode.</title>
        <authorList>
            <person name="Fradin H."/>
            <person name="Zegar C."/>
            <person name="Gutwein M."/>
            <person name="Lucas J."/>
            <person name="Kovtun M."/>
            <person name="Corcoran D."/>
            <person name="Baugh L.R."/>
            <person name="Kiontke K."/>
            <person name="Gunsalus K."/>
            <person name="Fitch D.H."/>
            <person name="Piano F."/>
        </authorList>
    </citation>
    <scope>NUCLEOTIDE SEQUENCE [LARGE SCALE GENOMIC DNA]</scope>
    <source>
        <strain evidence="12">PF1309</strain>
    </source>
</reference>
<name>A0A2A2L7U9_9BILA</name>